<dbReference type="PANTHER" id="PTHR43272">
    <property type="entry name" value="LONG-CHAIN-FATTY-ACID--COA LIGASE"/>
    <property type="match status" value="1"/>
</dbReference>
<dbReference type="InterPro" id="IPR013120">
    <property type="entry name" value="FAR_NAD-bd"/>
</dbReference>
<evidence type="ECO:0000313" key="7">
    <source>
        <dbReference type="Proteomes" id="UP000825933"/>
    </source>
</evidence>
<dbReference type="SUPFAM" id="SSF56801">
    <property type="entry name" value="Acetyl-CoA synthetase-like"/>
    <property type="match status" value="1"/>
</dbReference>
<feature type="domain" description="AMP-dependent synthetase/ligase" evidence="4">
    <location>
        <begin position="421"/>
        <end position="775"/>
    </location>
</feature>
<feature type="domain" description="Thioester reductase (TE)" evidence="5">
    <location>
        <begin position="7"/>
        <end position="254"/>
    </location>
</feature>
<dbReference type="Pfam" id="PF23562">
    <property type="entry name" value="AMP-binding_C_3"/>
    <property type="match status" value="1"/>
</dbReference>
<name>A0A8T5ULX9_9EURY</name>
<dbReference type="Pfam" id="PF07993">
    <property type="entry name" value="NAD_binding_4"/>
    <property type="match status" value="1"/>
</dbReference>
<keyword evidence="7" id="KW-1185">Reference proteome</keyword>
<evidence type="ECO:0000259" key="5">
    <source>
        <dbReference type="Pfam" id="PF07993"/>
    </source>
</evidence>
<dbReference type="Gene3D" id="3.40.50.720">
    <property type="entry name" value="NAD(P)-binding Rossmann-like Domain"/>
    <property type="match status" value="1"/>
</dbReference>
<keyword evidence="2" id="KW-0276">Fatty acid metabolism</keyword>
<evidence type="ECO:0000259" key="4">
    <source>
        <dbReference type="Pfam" id="PF00501"/>
    </source>
</evidence>
<dbReference type="Pfam" id="PF00501">
    <property type="entry name" value="AMP-binding"/>
    <property type="match status" value="1"/>
</dbReference>
<sequence length="951" mass="108083">MKNVVFLTGATGFLGTQIAIRLIKNQNVNIAVLIRGKDYDTAYRHLSRAWWEWPELMEEIQGLKKFNENDSHESKIYLVKGDISEEKLGLGPDEYNFLLHNVTHIIHTAADLRLNIPLDDLRKVNVQGTLNLLDLASDINKDHKIERFSHLSTAYVAGGQKNLIAEDTITDEYGFLSNYERSKYEGELEVKNSGLPISIFRPGMVIGDSKSGYIKTFNTIYVLIRLYLNKQLQLIPVSKESKLNIVPVDYVAESVVELTFNQNTEGKIFHLTAPYISLPTVEDFLDFVHDWALNNMNLRIPKPIFLPISNLIPKISVLLKYFGKNSNSLSRTLKELAPYMNEDREFSRDNTRKFIGQYTLQWEKFLPTILNYAVYNGFFHRSERTVHEQVLFRLRSKSRPVQYYDIVNGKFLERKNSDVRKDILRSVKSLKNLGISRGDKVAIVGCNSARYLVLDVSIGLLGAVSVPLYYTSPVNEINEIIKDCGAKIIFVGTPDLLNHLNELELENHVISFCSDNIKVPTNILSWKEFIGNDDEKKFSEIVAPVDFDDIATIRYTSGTTGDPSGVSFTHGNLRWMAEYIASMPPWADRNHDVSYLSFLPMNHVVEGILGTYAPYYAPAPLKLYFLEDFKDLEISLPRVRPTIFFSVPRFYEKIWSKILQSRVGNMYLNANEGMIKEILRRILKRSMLKHAGLDACAQLIVGSAPVSTELLDSFNELGIQIYNAYGLTEAPLVTINKLGSNRIGTVGEPLPNTNVKINNDGEVIVQGPQVTSGYFNNKNRNNLLLQNNWLLTGDYGYLTSDGSLVITGRKKELIVNSYGKSISPLKIEGMLKHIHGVSEVMVVGDEKPYCIAMIWIDENIDQEKMAIAMKDVNSKLSNPEKIKRGVILKNDLSIENGDLTANLKLKRENILKRHKYLVSIIYDDKCAEKLSKELTHIKVLYFGWEGKNNEY</sequence>
<comment type="caution">
    <text evidence="6">The sequence shown here is derived from an EMBL/GenBank/DDBJ whole genome shotgun (WGS) entry which is preliminary data.</text>
</comment>
<dbReference type="InterPro" id="IPR000873">
    <property type="entry name" value="AMP-dep_synth/lig_dom"/>
</dbReference>
<dbReference type="GO" id="GO:0004467">
    <property type="term" value="F:long-chain fatty acid-CoA ligase activity"/>
    <property type="evidence" value="ECO:0007669"/>
    <property type="project" value="TreeGrafter"/>
</dbReference>
<organism evidence="6 7">
    <name type="scientific">Methanobacterium spitsbergense</name>
    <dbReference type="NCBI Taxonomy" id="2874285"/>
    <lineage>
        <taxon>Archaea</taxon>
        <taxon>Methanobacteriati</taxon>
        <taxon>Methanobacteriota</taxon>
        <taxon>Methanomada group</taxon>
        <taxon>Methanobacteria</taxon>
        <taxon>Methanobacteriales</taxon>
        <taxon>Methanobacteriaceae</taxon>
        <taxon>Methanobacterium</taxon>
    </lineage>
</organism>
<dbReference type="SUPFAM" id="SSF51735">
    <property type="entry name" value="NAD(P)-binding Rossmann-fold domains"/>
    <property type="match status" value="1"/>
</dbReference>
<protein>
    <submittedName>
        <fullName evidence="6">AMP-binding protein</fullName>
    </submittedName>
</protein>
<gene>
    <name evidence="6" type="ORF">K8N75_02300</name>
</gene>
<dbReference type="Gene3D" id="3.40.50.12780">
    <property type="entry name" value="N-terminal domain of ligase-like"/>
    <property type="match status" value="1"/>
</dbReference>
<proteinExistence type="predicted"/>
<evidence type="ECO:0000256" key="2">
    <source>
        <dbReference type="ARBA" id="ARBA00022832"/>
    </source>
</evidence>
<dbReference type="PANTHER" id="PTHR43272:SF32">
    <property type="entry name" value="AMP-DEPENDENT SYNTHETASE_LIGASE DOMAIN-CONTAINING PROTEIN"/>
    <property type="match status" value="1"/>
</dbReference>
<dbReference type="InterPro" id="IPR036291">
    <property type="entry name" value="NAD(P)-bd_dom_sf"/>
</dbReference>
<dbReference type="CDD" id="cd05263">
    <property type="entry name" value="MupV_like_SDR_e"/>
    <property type="match status" value="1"/>
</dbReference>
<keyword evidence="3" id="KW-0443">Lipid metabolism</keyword>
<dbReference type="Proteomes" id="UP000825933">
    <property type="component" value="Unassembled WGS sequence"/>
</dbReference>
<dbReference type="AlphaFoldDB" id="A0A8T5ULX9"/>
<dbReference type="InterPro" id="IPR042099">
    <property type="entry name" value="ANL_N_sf"/>
</dbReference>
<dbReference type="GO" id="GO:0016020">
    <property type="term" value="C:membrane"/>
    <property type="evidence" value="ECO:0007669"/>
    <property type="project" value="TreeGrafter"/>
</dbReference>
<dbReference type="EMBL" id="JAIOUQ010000003">
    <property type="protein sequence ID" value="MBZ2164882.1"/>
    <property type="molecule type" value="Genomic_DNA"/>
</dbReference>
<evidence type="ECO:0000256" key="3">
    <source>
        <dbReference type="ARBA" id="ARBA00023098"/>
    </source>
</evidence>
<keyword evidence="1" id="KW-0436">Ligase</keyword>
<evidence type="ECO:0000256" key="1">
    <source>
        <dbReference type="ARBA" id="ARBA00022598"/>
    </source>
</evidence>
<accession>A0A8T5ULX9</accession>
<reference evidence="7" key="1">
    <citation type="journal article" date="2022" name="Microbiol. Resour. Announc.">
        <title>Draft Genome Sequence of a Methanogenic Archaeon from West Spitsbergen Permafrost.</title>
        <authorList>
            <person name="Trubitsyn V."/>
            <person name="Rivkina E."/>
            <person name="Shcherbakova V."/>
        </authorList>
    </citation>
    <scope>NUCLEOTIDE SEQUENCE [LARGE SCALE GENOMIC DNA]</scope>
    <source>
        <strain evidence="7">VT</strain>
    </source>
</reference>
<evidence type="ECO:0000313" key="6">
    <source>
        <dbReference type="EMBL" id="MBZ2164882.1"/>
    </source>
</evidence>